<gene>
    <name evidence="1" type="ORF">pdam_00019424</name>
</gene>
<dbReference type="AlphaFoldDB" id="A0A3M6V2S6"/>
<organism evidence="1 2">
    <name type="scientific">Pocillopora damicornis</name>
    <name type="common">Cauliflower coral</name>
    <name type="synonym">Millepora damicornis</name>
    <dbReference type="NCBI Taxonomy" id="46731"/>
    <lineage>
        <taxon>Eukaryota</taxon>
        <taxon>Metazoa</taxon>
        <taxon>Cnidaria</taxon>
        <taxon>Anthozoa</taxon>
        <taxon>Hexacorallia</taxon>
        <taxon>Scleractinia</taxon>
        <taxon>Astrocoeniina</taxon>
        <taxon>Pocilloporidae</taxon>
        <taxon>Pocillopora</taxon>
    </lineage>
</organism>
<dbReference type="EMBL" id="RCHS01000213">
    <property type="protein sequence ID" value="RMX60231.1"/>
    <property type="molecule type" value="Genomic_DNA"/>
</dbReference>
<sequence>MELLAAKKIIKDHHIFTKTFQFSLVFVLVRSSPLHYDSPIISKNPNGIKSLLENDPQVKSQPTQYKISKIRVRAVISIWTSQEIDMFLIVLNEILLNH</sequence>
<feature type="non-terminal residue" evidence="1">
    <location>
        <position position="98"/>
    </location>
</feature>
<keyword evidence="2" id="KW-1185">Reference proteome</keyword>
<accession>A0A3M6V2S6</accession>
<evidence type="ECO:0000313" key="2">
    <source>
        <dbReference type="Proteomes" id="UP000275408"/>
    </source>
</evidence>
<proteinExistence type="predicted"/>
<name>A0A3M6V2S6_POCDA</name>
<evidence type="ECO:0000313" key="1">
    <source>
        <dbReference type="EMBL" id="RMX60231.1"/>
    </source>
</evidence>
<dbReference type="Proteomes" id="UP000275408">
    <property type="component" value="Unassembled WGS sequence"/>
</dbReference>
<reference evidence="1 2" key="1">
    <citation type="journal article" date="2018" name="Sci. Rep.">
        <title>Comparative analysis of the Pocillopora damicornis genome highlights role of immune system in coral evolution.</title>
        <authorList>
            <person name="Cunning R."/>
            <person name="Bay R.A."/>
            <person name="Gillette P."/>
            <person name="Baker A.C."/>
            <person name="Traylor-Knowles N."/>
        </authorList>
    </citation>
    <scope>NUCLEOTIDE SEQUENCE [LARGE SCALE GENOMIC DNA]</scope>
    <source>
        <strain evidence="1">RSMAS</strain>
        <tissue evidence="1">Whole animal</tissue>
    </source>
</reference>
<comment type="caution">
    <text evidence="1">The sequence shown here is derived from an EMBL/GenBank/DDBJ whole genome shotgun (WGS) entry which is preliminary data.</text>
</comment>
<protein>
    <submittedName>
        <fullName evidence="1">Uncharacterized protein</fullName>
    </submittedName>
</protein>